<protein>
    <submittedName>
        <fullName evidence="1">DUF5677 domain-containing protein</fullName>
    </submittedName>
</protein>
<keyword evidence="2" id="KW-1185">Reference proteome</keyword>
<evidence type="ECO:0000313" key="2">
    <source>
        <dbReference type="Proteomes" id="UP001209229"/>
    </source>
</evidence>
<name>A0AAE3M553_9BACT</name>
<organism evidence="1 2">
    <name type="scientific">Plebeiibacterium sediminum</name>
    <dbReference type="NCBI Taxonomy" id="2992112"/>
    <lineage>
        <taxon>Bacteria</taxon>
        <taxon>Pseudomonadati</taxon>
        <taxon>Bacteroidota</taxon>
        <taxon>Bacteroidia</taxon>
        <taxon>Marinilabiliales</taxon>
        <taxon>Marinilabiliaceae</taxon>
        <taxon>Plebeiibacterium</taxon>
    </lineage>
</organism>
<comment type="caution">
    <text evidence="1">The sequence shown here is derived from an EMBL/GenBank/DDBJ whole genome shotgun (WGS) entry which is preliminary data.</text>
</comment>
<evidence type="ECO:0000313" key="1">
    <source>
        <dbReference type="EMBL" id="MCW3787387.1"/>
    </source>
</evidence>
<dbReference type="EMBL" id="JAPDPJ010000028">
    <property type="protein sequence ID" value="MCW3787387.1"/>
    <property type="molecule type" value="Genomic_DNA"/>
</dbReference>
<dbReference type="InterPro" id="IPR043733">
    <property type="entry name" value="DUF5677"/>
</dbReference>
<dbReference type="Proteomes" id="UP001209229">
    <property type="component" value="Unassembled WGS sequence"/>
</dbReference>
<dbReference type="RefSeq" id="WP_301190951.1">
    <property type="nucleotide sequence ID" value="NZ_JAPDPJ010000028.1"/>
</dbReference>
<accession>A0AAE3M553</accession>
<gene>
    <name evidence="1" type="ORF">OM075_12980</name>
</gene>
<dbReference type="AlphaFoldDB" id="A0AAE3M553"/>
<dbReference type="Pfam" id="PF18928">
    <property type="entry name" value="DUF5677"/>
    <property type="match status" value="1"/>
</dbReference>
<proteinExistence type="predicted"/>
<reference evidence="1" key="1">
    <citation type="submission" date="2022-10" db="EMBL/GenBank/DDBJ databases">
        <authorList>
            <person name="Yu W.X."/>
        </authorList>
    </citation>
    <scope>NUCLEOTIDE SEQUENCE</scope>
    <source>
        <strain evidence="1">AAT</strain>
    </source>
</reference>
<sequence length="292" mass="34290">MNEEEKIQAILNEANSLNLESLYESLDVILKAHGDIVQSIYETKPELGTGEVYIETLIIKLIYASKSALQLSLGSELSTLNHPEIRETIDRPSLYVLTRSIIETFLTLEYLFFNELSRDEQIFRYNLWRISGFMTRQNFSENLNPLFADKLYREKKEIEKLKTEIRKSPFYKTLKKQEWKLDRFGLPRILSWSNLILESKLKSNLFSKVYSLYSNYAHSEFISIIQINESKLGKYDPFNISTAITSLNKIRLINCVTIILLVNKFECAKEAYQKLDENLIFKIEFWNKFATE</sequence>